<gene>
    <name evidence="2" type="ORF">SAMN05444274_102189</name>
</gene>
<evidence type="ECO:0000256" key="1">
    <source>
        <dbReference type="SAM" id="Phobius"/>
    </source>
</evidence>
<dbReference type="Proteomes" id="UP000184164">
    <property type="component" value="Unassembled WGS sequence"/>
</dbReference>
<protein>
    <submittedName>
        <fullName evidence="2">Uncharacterized protein</fullName>
    </submittedName>
</protein>
<name>A0A1M4VRQ0_9BACT</name>
<proteinExistence type="predicted"/>
<reference evidence="3" key="1">
    <citation type="submission" date="2016-11" db="EMBL/GenBank/DDBJ databases">
        <authorList>
            <person name="Varghese N."/>
            <person name="Submissions S."/>
        </authorList>
    </citation>
    <scope>NUCLEOTIDE SEQUENCE [LARGE SCALE GENOMIC DNA]</scope>
    <source>
        <strain evidence="3">DSM 26910</strain>
    </source>
</reference>
<keyword evidence="3" id="KW-1185">Reference proteome</keyword>
<sequence length="34" mass="4035">MQKDESKMSIISLIIYVSIVIVILMHIANFWLER</sequence>
<evidence type="ECO:0000313" key="2">
    <source>
        <dbReference type="EMBL" id="SHE71744.1"/>
    </source>
</evidence>
<dbReference type="AlphaFoldDB" id="A0A1M4VRQ0"/>
<keyword evidence="1" id="KW-1133">Transmembrane helix</keyword>
<keyword evidence="1" id="KW-0472">Membrane</keyword>
<keyword evidence="1" id="KW-0812">Transmembrane</keyword>
<dbReference type="EMBL" id="FQUM01000002">
    <property type="protein sequence ID" value="SHE71744.1"/>
    <property type="molecule type" value="Genomic_DNA"/>
</dbReference>
<accession>A0A1M4VRQ0</accession>
<evidence type="ECO:0000313" key="3">
    <source>
        <dbReference type="Proteomes" id="UP000184164"/>
    </source>
</evidence>
<organism evidence="2 3">
    <name type="scientific">Mariniphaga anaerophila</name>
    <dbReference type="NCBI Taxonomy" id="1484053"/>
    <lineage>
        <taxon>Bacteria</taxon>
        <taxon>Pseudomonadati</taxon>
        <taxon>Bacteroidota</taxon>
        <taxon>Bacteroidia</taxon>
        <taxon>Marinilabiliales</taxon>
        <taxon>Prolixibacteraceae</taxon>
        <taxon>Mariniphaga</taxon>
    </lineage>
</organism>
<feature type="transmembrane region" description="Helical" evidence="1">
    <location>
        <begin position="12"/>
        <end position="32"/>
    </location>
</feature>